<evidence type="ECO:0000313" key="28">
    <source>
        <dbReference type="EMBL" id="AHY18681.1"/>
    </source>
</evidence>
<dbReference type="CDD" id="cd00105">
    <property type="entry name" value="KH-I"/>
    <property type="match status" value="1"/>
</dbReference>
<dbReference type="GO" id="GO:0004525">
    <property type="term" value="F:ribonuclease III activity"/>
    <property type="evidence" value="ECO:0007669"/>
    <property type="project" value="UniProtKB-EC"/>
</dbReference>
<dbReference type="FunFam" id="2.170.260.10:FF:000002">
    <property type="entry name" value="Putative Endoribonuclease Dicer"/>
    <property type="match status" value="1"/>
</dbReference>
<dbReference type="FunFam" id="3.30.160.20:FF:000015">
    <property type="entry name" value="endoribonuclease Dicer"/>
    <property type="match status" value="1"/>
</dbReference>
<dbReference type="Pfam" id="PF00013">
    <property type="entry name" value="KH_1"/>
    <property type="match status" value="1"/>
</dbReference>
<feature type="domain" description="PAZ" evidence="25">
    <location>
        <begin position="890"/>
        <end position="1036"/>
    </location>
</feature>
<dbReference type="SMART" id="SM00487">
    <property type="entry name" value="DEXDc"/>
    <property type="match status" value="1"/>
</dbReference>
<accession>A0A067ZU11</accession>
<keyword evidence="13" id="KW-0347">Helicase</keyword>
<evidence type="ECO:0000256" key="17">
    <source>
        <dbReference type="ARBA" id="ARBA00023158"/>
    </source>
</evidence>
<dbReference type="GO" id="GO:0003724">
    <property type="term" value="F:RNA helicase activity"/>
    <property type="evidence" value="ECO:0007669"/>
    <property type="project" value="UniProtKB-EC"/>
</dbReference>
<comment type="cofactor">
    <cofactor evidence="2">
        <name>Mn(2+)</name>
        <dbReference type="ChEBI" id="CHEBI:29035"/>
    </cofactor>
</comment>
<keyword evidence="15" id="KW-0460">Magnesium</keyword>
<dbReference type="InterPro" id="IPR014001">
    <property type="entry name" value="Helicase_ATP-bd"/>
</dbReference>
<evidence type="ECO:0000256" key="21">
    <source>
        <dbReference type="PROSITE-ProRule" id="PRU00266"/>
    </source>
</evidence>
<feature type="compositionally biased region" description="Basic and acidic residues" evidence="22">
    <location>
        <begin position="24"/>
        <end position="37"/>
    </location>
</feature>
<feature type="compositionally biased region" description="Basic and acidic residues" evidence="22">
    <location>
        <begin position="46"/>
        <end position="80"/>
    </location>
</feature>
<comment type="subcellular location">
    <subcellularLocation>
        <location evidence="4">Cytoplasm</location>
    </subcellularLocation>
</comment>
<dbReference type="SUPFAM" id="SSF52540">
    <property type="entry name" value="P-loop containing nucleoside triphosphate hydrolases"/>
    <property type="match status" value="1"/>
</dbReference>
<dbReference type="CDD" id="cd02843">
    <property type="entry name" value="PAZ_dicer_like"/>
    <property type="match status" value="1"/>
</dbReference>
<organism evidence="28">
    <name type="scientific">Bemisia tabaci</name>
    <name type="common">Sweetpotato whitefly</name>
    <name type="synonym">Aleurodes tabaci</name>
    <dbReference type="NCBI Taxonomy" id="7038"/>
    <lineage>
        <taxon>Eukaryota</taxon>
        <taxon>Metazoa</taxon>
        <taxon>Ecdysozoa</taxon>
        <taxon>Arthropoda</taxon>
        <taxon>Hexapoda</taxon>
        <taxon>Insecta</taxon>
        <taxon>Pterygota</taxon>
        <taxon>Neoptera</taxon>
        <taxon>Paraneoptera</taxon>
        <taxon>Hemiptera</taxon>
        <taxon>Sternorrhyncha</taxon>
        <taxon>Aleyrodoidea</taxon>
        <taxon>Aleyrodidae</taxon>
        <taxon>Aleyrodinae</taxon>
        <taxon>Bemisia</taxon>
    </lineage>
</organism>
<evidence type="ECO:0000256" key="15">
    <source>
        <dbReference type="ARBA" id="ARBA00022842"/>
    </source>
</evidence>
<keyword evidence="7" id="KW-0540">Nuclease</keyword>
<evidence type="ECO:0000256" key="1">
    <source>
        <dbReference type="ARBA" id="ARBA00000109"/>
    </source>
</evidence>
<dbReference type="SUPFAM" id="SSF54791">
    <property type="entry name" value="Eukaryotic type KH-domain (KH-domain type I)"/>
    <property type="match status" value="1"/>
</dbReference>
<dbReference type="Pfam" id="PF20931">
    <property type="entry name" value="Dicer_platform"/>
    <property type="match status" value="1"/>
</dbReference>
<dbReference type="InterPro" id="IPR003100">
    <property type="entry name" value="PAZ_dom"/>
</dbReference>
<dbReference type="SMART" id="SM00322">
    <property type="entry name" value="KH"/>
    <property type="match status" value="1"/>
</dbReference>
<dbReference type="Gene3D" id="1.10.1520.10">
    <property type="entry name" value="Ribonuclease III domain"/>
    <property type="match status" value="2"/>
</dbReference>
<evidence type="ECO:0000259" key="25">
    <source>
        <dbReference type="PROSITE" id="PS50821"/>
    </source>
</evidence>
<evidence type="ECO:0000256" key="8">
    <source>
        <dbReference type="ARBA" id="ARBA00022723"/>
    </source>
</evidence>
<evidence type="ECO:0000256" key="12">
    <source>
        <dbReference type="ARBA" id="ARBA00022801"/>
    </source>
</evidence>
<dbReference type="Pfam" id="PF00636">
    <property type="entry name" value="Ribonuclease_3"/>
    <property type="match status" value="2"/>
</dbReference>
<dbReference type="PROSITE" id="PS51194">
    <property type="entry name" value="HELICASE_CTER"/>
    <property type="match status" value="1"/>
</dbReference>
<dbReference type="InterPro" id="IPR044441">
    <property type="entry name" value="DICER_DSRM"/>
</dbReference>
<keyword evidence="17" id="KW-0943">RNA-mediated gene silencing</keyword>
<dbReference type="GO" id="GO:0005634">
    <property type="term" value="C:nucleus"/>
    <property type="evidence" value="ECO:0007669"/>
    <property type="project" value="TreeGrafter"/>
</dbReference>
<evidence type="ECO:0000259" key="24">
    <source>
        <dbReference type="PROSITE" id="PS50142"/>
    </source>
</evidence>
<dbReference type="PROSITE" id="PS50821">
    <property type="entry name" value="PAZ"/>
    <property type="match status" value="1"/>
</dbReference>
<feature type="domain" description="DRBM" evidence="23">
    <location>
        <begin position="1958"/>
        <end position="2024"/>
    </location>
</feature>
<feature type="region of interest" description="Disordered" evidence="22">
    <location>
        <begin position="1466"/>
        <end position="1496"/>
    </location>
</feature>
<dbReference type="CDD" id="cd00593">
    <property type="entry name" value="RIBOc"/>
    <property type="match status" value="2"/>
</dbReference>
<keyword evidence="16 21" id="KW-0694">RNA-binding</keyword>
<dbReference type="InterPro" id="IPR027417">
    <property type="entry name" value="P-loop_NTPase"/>
</dbReference>
<keyword evidence="11" id="KW-0255">Endonuclease</keyword>
<dbReference type="FunFam" id="3.40.50.300:FF:000079">
    <property type="entry name" value="probable ATP-dependent RNA helicase DDX17"/>
    <property type="match status" value="1"/>
</dbReference>
<dbReference type="InterPro" id="IPR004088">
    <property type="entry name" value="KH_dom_type_1"/>
</dbReference>
<dbReference type="Pfam" id="PF20932">
    <property type="entry name" value="Dicer_dsRBD"/>
    <property type="match status" value="1"/>
</dbReference>
<dbReference type="PROSITE" id="PS51192">
    <property type="entry name" value="HELICASE_ATP_BIND_1"/>
    <property type="match status" value="1"/>
</dbReference>
<evidence type="ECO:0000256" key="6">
    <source>
        <dbReference type="ARBA" id="ARBA00022553"/>
    </source>
</evidence>
<protein>
    <submittedName>
        <fullName evidence="28">Dicer</fullName>
    </submittedName>
</protein>
<evidence type="ECO:0000256" key="18">
    <source>
        <dbReference type="ARBA" id="ARBA00023211"/>
    </source>
</evidence>
<dbReference type="PROSITE" id="PS00517">
    <property type="entry name" value="RNASE_3_1"/>
    <property type="match status" value="1"/>
</dbReference>
<evidence type="ECO:0000259" key="23">
    <source>
        <dbReference type="PROSITE" id="PS50137"/>
    </source>
</evidence>
<keyword evidence="12" id="KW-0378">Hydrolase</keyword>
<feature type="domain" description="Helicase C-terminal" evidence="27">
    <location>
        <begin position="500"/>
        <end position="661"/>
    </location>
</feature>
<keyword evidence="8" id="KW-0479">Metal-binding</keyword>
<dbReference type="GO" id="GO:0003723">
    <property type="term" value="F:RNA binding"/>
    <property type="evidence" value="ECO:0007669"/>
    <property type="project" value="UniProtKB-UniRule"/>
</dbReference>
<evidence type="ECO:0000256" key="2">
    <source>
        <dbReference type="ARBA" id="ARBA00001936"/>
    </source>
</evidence>
<feature type="compositionally biased region" description="Basic and acidic residues" evidence="22">
    <location>
        <begin position="1160"/>
        <end position="1188"/>
    </location>
</feature>
<reference evidence="28" key="1">
    <citation type="submission" date="2013-06" db="EMBL/GenBank/DDBJ databases">
        <title>Core RNAi Machinery in Whiteflies.</title>
        <authorList>
            <person name="Upadhyay S.K."/>
            <person name="Chandrashekar K."/>
            <person name="Dixit S."/>
        </authorList>
    </citation>
    <scope>NUCLEOTIDE SEQUENCE</scope>
</reference>
<dbReference type="PROSITE" id="PS50137">
    <property type="entry name" value="DS_RBD"/>
    <property type="match status" value="1"/>
</dbReference>
<keyword evidence="6" id="KW-0597">Phosphoprotein</keyword>
<dbReference type="Pfam" id="PF00270">
    <property type="entry name" value="DEAD"/>
    <property type="match status" value="1"/>
</dbReference>
<dbReference type="GO" id="GO:0005737">
    <property type="term" value="C:cytoplasm"/>
    <property type="evidence" value="ECO:0007669"/>
    <property type="project" value="UniProtKB-SubCell"/>
</dbReference>
<dbReference type="EMBL" id="KF192311">
    <property type="protein sequence ID" value="AHY18681.1"/>
    <property type="molecule type" value="mRNA"/>
</dbReference>
<keyword evidence="10" id="KW-0547">Nucleotide-binding</keyword>
<sequence length="2043" mass="229966">MGDLDEWGCETTPRDYQSSSYNDSNDRGGRRDRDGFSRGRGGGSRGRGDGSRGRGDGFRGRGDGFRGRGRDGDRGGRNRQQDSSNDGGWRQQANISRNDRDNGNFSRRSTESGGDYKVIPVSSTQVGSVIGRSGSKINDLQFESGARIQVSREPNPDTTTDVTIRGTPEQVAKATELINSLLDSLDNRTNSKDMVDKIHMASMLTQSDEVINWDKIYEADAIAKEKKLASLPPIKKNFYHELPSVTNMSPAEAAKIRKEQNDISVGFVFEDTGEPIPNPVRTFEEAFHDFPEILDEIHKQNFTKPSPIQCQAWPVLLQGRDLIGIAQTGTGKTLAFLLPAFIHIDNQPVPREERVGPSAIVLAPTRELALQIDKEVNKYSYKGIRSVCVYGGGSRKDQINVVNKGVEIVIATPGRLNDLAMAGVINFNSVTFLILDEADRMLDMGFEPQIRKTLLDIRPDRQTVMTSATWPDGVRRLASSYMKDPVQVNVGSLNLAATHSVTQIIEICDESEKEDLLLQFLANMGPEDKVIVFVGKKARADAISADISLKGVDCQCIHGDREQADREQALEDLKTGYVRILIATDVASRGLDIADITHVFNYDFPRNIEEYVHRVGRTGRAGKRGESISLFTRSDWAVAEELIGILTEAEQNVPEELYAMSDRFTKKKERDRIEGGRGGGRGGCRVLHQAGELDNCLQPIGKESFRLLENTEFEEPPDEVDQSIPWDSLEPRPGTTKRRQYYYKRIASVFNYCRPGVGDNALLYFISMTLTCPIPEEQNTRGRKLHPPENSPQGFGILTLKPIPKICSFPIFTRCGEVEIKLKLCPGYIHLNEKQLNKITTFIHYTFTNVLRLQKYLMMFDPGASENSFFIVPTKKADGSGIDSVHIDWDFLDIILQRGNEKPRLIPEEERISFKFNEQLYADAVVTPWYRNQDQPQYFYAAEICFQLNPRSLFPGSDYKTFEEYYRRKYGINIQNKEQPLLDVDHTSARLNFLTPRYVNRKGVALPTSSEETKRAKRENLEQKQILIPELCMVHPFPASLWRKAVSLPCILYRINALLLADEIRSLVATEISLGSRDLSPDFEWPALDFGWRLSDVLKKSLEEKSGRDLKLLNDKECNEPCNELLSQEMRNNGLEEKESCNGSENDQKILEGEAATKNGENKEISADEPKEDSEKAEAEEENGKGSSDEDSGGWNVEIGTWSNDMAGEFGLPDNITMIRYGSPTSWLCKGRSKEGMNLTDDMDSGDDSNSMADSLPDMLMGATTDDDDNDENNKGLKIEFKNDYLAEALETDDHFVDMKAVTHESEWKWDFDTGDNDVDVLTEINRFEEATAENILEIESSGMFVKLDEPAHIFRPLNKQLWSQKALTGANDFPVDEQKTPKTENIIPHISGSTLENSYQSSSVNNYCTIKNLDERTPQPLTVSACVVDSSLPAKQTESSSSVKKLPFILGPETGYGMPQEIAEKLQKESCPPNPCPSPQDYEAGDDSGSLSESSDALDFSFDLQPDLDNIPGPNPSLLLQALTMSNANDGINLERLETIGDSFLKYAITVYLYCTYENIHEGKLSHLRSKQVSNLNLYRLGKRKVFGESMIATKFEPHDNWLPPCYYVPRELEQALIEVGMPASSWNQADLPALRDMSPDKIREVVQEQLVNTLTCLDSIPLDRLPCFVPYNLITQHSIPDKSIADCVEALIGAYLIACGPRGALLFMSWLGIRVLPWKEVECINPEQSVNHVGCMLNKDNKMVEYTDIKQPSSPLIRNLPNANAEMNKLLDGFDVFERNIHYRFSDRSYLLQAMTHASYFPNRFTDCYQRLEFLGDAVLDYLITRHLYEDKHRHSPGELTDLRSALVNNTIFASLAVRHGFHKFFLHLSPGLAEVVERFVRIQEENGHAINEEYYLIGEEECEEVEDVEVPKALGDVFESVAGAVYLDSSMSLDKVWEIYFRMMKSEIERFSTNVPKSPIRELLELEPETAKFSKPEKLTDGRRVRVTVEVFGKGAFKGIGRNYRIAKCTAAKCALRQLKKKGLLSRKVNCMNLPNHSLP</sequence>
<feature type="domain" description="RNase III" evidence="24">
    <location>
        <begin position="1492"/>
        <end position="1702"/>
    </location>
</feature>
<dbReference type="InterPro" id="IPR000629">
    <property type="entry name" value="RNA-helicase_DEAD-box_CS"/>
</dbReference>
<dbReference type="PANTHER" id="PTHR14950">
    <property type="entry name" value="DICER-RELATED"/>
    <property type="match status" value="1"/>
</dbReference>
<dbReference type="PROSITE" id="PS50142">
    <property type="entry name" value="RNASE_3_2"/>
    <property type="match status" value="2"/>
</dbReference>
<dbReference type="Gene3D" id="3.40.50.300">
    <property type="entry name" value="P-loop containing nucleotide triphosphate hydrolases"/>
    <property type="match status" value="2"/>
</dbReference>
<evidence type="ECO:0000256" key="16">
    <source>
        <dbReference type="ARBA" id="ARBA00022884"/>
    </source>
</evidence>
<dbReference type="SMART" id="SM00949">
    <property type="entry name" value="PAZ"/>
    <property type="match status" value="1"/>
</dbReference>
<evidence type="ECO:0000256" key="7">
    <source>
        <dbReference type="ARBA" id="ARBA00022722"/>
    </source>
</evidence>
<evidence type="ECO:0000256" key="5">
    <source>
        <dbReference type="ARBA" id="ARBA00022490"/>
    </source>
</evidence>
<evidence type="ECO:0000259" key="27">
    <source>
        <dbReference type="PROSITE" id="PS51194"/>
    </source>
</evidence>
<evidence type="ECO:0000256" key="14">
    <source>
        <dbReference type="ARBA" id="ARBA00022840"/>
    </source>
</evidence>
<dbReference type="GO" id="GO:0030422">
    <property type="term" value="P:siRNA processing"/>
    <property type="evidence" value="ECO:0007669"/>
    <property type="project" value="InterPro"/>
</dbReference>
<keyword evidence="9" id="KW-0677">Repeat</keyword>
<dbReference type="GO" id="GO:0006309">
    <property type="term" value="P:apoptotic DNA fragmentation"/>
    <property type="evidence" value="ECO:0007669"/>
    <property type="project" value="TreeGrafter"/>
</dbReference>
<evidence type="ECO:0000256" key="22">
    <source>
        <dbReference type="SAM" id="MobiDB-lite"/>
    </source>
</evidence>
<dbReference type="FunFam" id="3.40.50.300:FF:000008">
    <property type="entry name" value="ATP-dependent RNA helicase RhlB"/>
    <property type="match status" value="1"/>
</dbReference>
<feature type="region of interest" description="Disordered" evidence="22">
    <location>
        <begin position="1"/>
        <end position="118"/>
    </location>
</feature>
<evidence type="ECO:0000256" key="11">
    <source>
        <dbReference type="ARBA" id="ARBA00022759"/>
    </source>
</evidence>
<feature type="compositionally biased region" description="Polar residues" evidence="22">
    <location>
        <begin position="81"/>
        <end position="96"/>
    </location>
</feature>
<dbReference type="SMART" id="SM00490">
    <property type="entry name" value="HELICc"/>
    <property type="match status" value="1"/>
</dbReference>
<dbReference type="GO" id="GO:0031054">
    <property type="term" value="P:pre-miRNA processing"/>
    <property type="evidence" value="ECO:0007669"/>
    <property type="project" value="InterPro"/>
</dbReference>
<dbReference type="PROSITE" id="PS00039">
    <property type="entry name" value="DEAD_ATP_HELICASE"/>
    <property type="match status" value="1"/>
</dbReference>
<dbReference type="InterPro" id="IPR001650">
    <property type="entry name" value="Helicase_C-like"/>
</dbReference>
<dbReference type="InterPro" id="IPR004087">
    <property type="entry name" value="KH_dom"/>
</dbReference>
<dbReference type="FunFam" id="1.10.1520.10:FF:000005">
    <property type="entry name" value="Putative endoribonuclease dicer"/>
    <property type="match status" value="1"/>
</dbReference>
<dbReference type="Gene3D" id="3.30.160.20">
    <property type="match status" value="1"/>
</dbReference>
<keyword evidence="18" id="KW-0464">Manganese</keyword>
<dbReference type="InterPro" id="IPR036389">
    <property type="entry name" value="RNase_III_sf"/>
</dbReference>
<dbReference type="Gene3D" id="2.170.260.10">
    <property type="entry name" value="paz domain"/>
    <property type="match status" value="1"/>
</dbReference>
<dbReference type="SUPFAM" id="SSF101690">
    <property type="entry name" value="PAZ domain"/>
    <property type="match status" value="1"/>
</dbReference>
<dbReference type="SUPFAM" id="SSF54768">
    <property type="entry name" value="dsRNA-binding domain-like"/>
    <property type="match status" value="1"/>
</dbReference>
<evidence type="ECO:0000259" key="26">
    <source>
        <dbReference type="PROSITE" id="PS51192"/>
    </source>
</evidence>
<dbReference type="Gene3D" id="3.30.1370.10">
    <property type="entry name" value="K Homology domain, type 1"/>
    <property type="match status" value="1"/>
</dbReference>
<comment type="catalytic activity">
    <reaction evidence="1">
        <text>Endonucleolytic cleavage to 5'-phosphomonoester.</text>
        <dbReference type="EC" id="3.1.26.3"/>
    </reaction>
</comment>
<dbReference type="InterPro" id="IPR036612">
    <property type="entry name" value="KH_dom_type_1_sf"/>
</dbReference>
<dbReference type="InterPro" id="IPR011545">
    <property type="entry name" value="DEAD/DEAH_box_helicase_dom"/>
</dbReference>
<comment type="catalytic activity">
    <reaction evidence="20">
        <text>ATP + H2O = ADP + phosphate + H(+)</text>
        <dbReference type="Rhea" id="RHEA:13065"/>
        <dbReference type="ChEBI" id="CHEBI:15377"/>
        <dbReference type="ChEBI" id="CHEBI:15378"/>
        <dbReference type="ChEBI" id="CHEBI:30616"/>
        <dbReference type="ChEBI" id="CHEBI:43474"/>
        <dbReference type="ChEBI" id="CHEBI:456216"/>
        <dbReference type="EC" id="3.6.4.13"/>
    </reaction>
</comment>
<dbReference type="GO" id="GO:0070578">
    <property type="term" value="C:RISC-loading complex"/>
    <property type="evidence" value="ECO:0007669"/>
    <property type="project" value="TreeGrafter"/>
</dbReference>
<dbReference type="CDD" id="cd17958">
    <property type="entry name" value="DEADc_DDX43_DDX53"/>
    <property type="match status" value="1"/>
</dbReference>
<dbReference type="InterPro" id="IPR014720">
    <property type="entry name" value="dsRBD_dom"/>
</dbReference>
<evidence type="ECO:0000256" key="13">
    <source>
        <dbReference type="ARBA" id="ARBA00022806"/>
    </source>
</evidence>
<proteinExistence type="evidence at transcript level"/>
<dbReference type="Pfam" id="PF02170">
    <property type="entry name" value="PAZ"/>
    <property type="match status" value="1"/>
</dbReference>
<evidence type="ECO:0000256" key="9">
    <source>
        <dbReference type="ARBA" id="ARBA00022737"/>
    </source>
</evidence>
<dbReference type="Pfam" id="PF00271">
    <property type="entry name" value="Helicase_C"/>
    <property type="match status" value="1"/>
</dbReference>
<dbReference type="GO" id="GO:0004530">
    <property type="term" value="F:deoxyribonuclease I activity"/>
    <property type="evidence" value="ECO:0007669"/>
    <property type="project" value="TreeGrafter"/>
</dbReference>
<dbReference type="InterPro" id="IPR000999">
    <property type="entry name" value="RNase_III_dom"/>
</dbReference>
<feature type="domain" description="RNase III" evidence="24">
    <location>
        <begin position="1776"/>
        <end position="1933"/>
    </location>
</feature>
<evidence type="ECO:0000256" key="3">
    <source>
        <dbReference type="ARBA" id="ARBA00001946"/>
    </source>
</evidence>
<dbReference type="GO" id="GO:0005524">
    <property type="term" value="F:ATP binding"/>
    <property type="evidence" value="ECO:0007669"/>
    <property type="project" value="UniProtKB-KW"/>
</dbReference>
<dbReference type="CDD" id="cd10843">
    <property type="entry name" value="DSRM_DICER"/>
    <property type="match status" value="1"/>
</dbReference>
<dbReference type="CDD" id="cd18787">
    <property type="entry name" value="SF2_C_DEAD"/>
    <property type="match status" value="1"/>
</dbReference>
<keyword evidence="14" id="KW-0067">ATP-binding</keyword>
<dbReference type="PROSITE" id="PS50084">
    <property type="entry name" value="KH_TYPE_1"/>
    <property type="match status" value="1"/>
</dbReference>
<dbReference type="PANTHER" id="PTHR14950:SF37">
    <property type="entry name" value="ENDORIBONUCLEASE DICER"/>
    <property type="match status" value="1"/>
</dbReference>
<dbReference type="SMART" id="SM00535">
    <property type="entry name" value="RIBOc"/>
    <property type="match status" value="2"/>
</dbReference>
<dbReference type="InterPro" id="IPR036085">
    <property type="entry name" value="PAZ_dom_sf"/>
</dbReference>
<evidence type="ECO:0000256" key="20">
    <source>
        <dbReference type="ARBA" id="ARBA00047984"/>
    </source>
</evidence>
<comment type="cofactor">
    <cofactor evidence="3">
        <name>Mg(2+)</name>
        <dbReference type="ChEBI" id="CHEBI:18420"/>
    </cofactor>
</comment>
<feature type="region of interest" description="Disordered" evidence="22">
    <location>
        <begin position="1152"/>
        <end position="1199"/>
    </location>
</feature>
<name>A0A067ZU11_BEMTA</name>
<evidence type="ECO:0000256" key="10">
    <source>
        <dbReference type="ARBA" id="ARBA00022741"/>
    </source>
</evidence>
<comment type="similarity">
    <text evidence="19">Belongs to the helicase family. Dicer subfamily.</text>
</comment>
<feature type="domain" description="Helicase ATP-binding" evidence="26">
    <location>
        <begin position="313"/>
        <end position="488"/>
    </location>
</feature>
<keyword evidence="5" id="KW-0963">Cytoplasm</keyword>
<dbReference type="GO" id="GO:0046872">
    <property type="term" value="F:metal ion binding"/>
    <property type="evidence" value="ECO:0007669"/>
    <property type="project" value="UniProtKB-KW"/>
</dbReference>
<dbReference type="SUPFAM" id="SSF69065">
    <property type="entry name" value="RNase III domain-like"/>
    <property type="match status" value="2"/>
</dbReference>
<feature type="region of interest" description="Disordered" evidence="22">
    <location>
        <begin position="713"/>
        <end position="732"/>
    </location>
</feature>
<dbReference type="GO" id="GO:0016441">
    <property type="term" value="P:post-transcriptional gene silencing"/>
    <property type="evidence" value="ECO:0007669"/>
    <property type="project" value="UniProtKB-ARBA"/>
</dbReference>
<dbReference type="InterPro" id="IPR048512">
    <property type="entry name" value="Dicer_platform"/>
</dbReference>
<evidence type="ECO:0000256" key="4">
    <source>
        <dbReference type="ARBA" id="ARBA00004496"/>
    </source>
</evidence>
<evidence type="ECO:0000256" key="19">
    <source>
        <dbReference type="ARBA" id="ARBA00035116"/>
    </source>
</evidence>